<evidence type="ECO:0000313" key="1">
    <source>
        <dbReference type="EMBL" id="EEP66225.1"/>
    </source>
</evidence>
<dbReference type="AlphaFoldDB" id="C4FNY3"/>
<organism evidence="1 2">
    <name type="scientific">Veillonella dispar ATCC 17748</name>
    <dbReference type="NCBI Taxonomy" id="546273"/>
    <lineage>
        <taxon>Bacteria</taxon>
        <taxon>Bacillati</taxon>
        <taxon>Bacillota</taxon>
        <taxon>Negativicutes</taxon>
        <taxon>Veillonellales</taxon>
        <taxon>Veillonellaceae</taxon>
        <taxon>Veillonella</taxon>
    </lineage>
</organism>
<proteinExistence type="predicted"/>
<accession>C4FNY3</accession>
<dbReference type="Proteomes" id="UP000003529">
    <property type="component" value="Unassembled WGS sequence"/>
</dbReference>
<comment type="caution">
    <text evidence="1">The sequence shown here is derived from an EMBL/GenBank/DDBJ whole genome shotgun (WGS) entry which is preliminary data.</text>
</comment>
<gene>
    <name evidence="1" type="ORF">VEIDISOL_00291</name>
</gene>
<keyword evidence="2" id="KW-1185">Reference proteome</keyword>
<protein>
    <submittedName>
        <fullName evidence="1">Uncharacterized protein</fullName>
    </submittedName>
</protein>
<name>C4FNY3_9FIRM</name>
<reference evidence="1" key="1">
    <citation type="submission" date="2009-04" db="EMBL/GenBank/DDBJ databases">
        <authorList>
            <person name="Weinstock G."/>
            <person name="Sodergren E."/>
            <person name="Clifton S."/>
            <person name="Fulton L."/>
            <person name="Fulton B."/>
            <person name="Courtney L."/>
            <person name="Fronick C."/>
            <person name="Harrison M."/>
            <person name="Strong C."/>
            <person name="Farmer C."/>
            <person name="Delahaunty K."/>
            <person name="Markovic C."/>
            <person name="Hall O."/>
            <person name="Minx P."/>
            <person name="Tomlinson C."/>
            <person name="Mitreva M."/>
            <person name="Nelson J."/>
            <person name="Hou S."/>
            <person name="Wollam A."/>
            <person name="Pepin K.H."/>
            <person name="Johnson M."/>
            <person name="Bhonagiri V."/>
            <person name="Nash W.E."/>
            <person name="Warren W."/>
            <person name="Chinwalla A."/>
            <person name="Mardis E.R."/>
            <person name="Wilson R.K."/>
        </authorList>
    </citation>
    <scope>NUCLEOTIDE SEQUENCE [LARGE SCALE GENOMIC DNA]</scope>
    <source>
        <strain evidence="1">ATCC 17748</strain>
    </source>
</reference>
<evidence type="ECO:0000313" key="2">
    <source>
        <dbReference type="Proteomes" id="UP000003529"/>
    </source>
</evidence>
<sequence length="44" mass="5471">MGLYYTQHFRKEQPKMTNQISLATKQYFYWFFIQRTGKELFVVC</sequence>
<dbReference type="HOGENOM" id="CLU_3223512_0_0_9"/>
<dbReference type="EMBL" id="ACIK02000004">
    <property type="protein sequence ID" value="EEP66225.1"/>
    <property type="molecule type" value="Genomic_DNA"/>
</dbReference>